<feature type="domain" description="FYVE-type zinc finger" evidence="3">
    <location>
        <begin position="6"/>
        <end position="109"/>
    </location>
</feature>
<dbReference type="Proteomes" id="UP000261540">
    <property type="component" value="Unplaced"/>
</dbReference>
<proteinExistence type="predicted"/>
<dbReference type="AlphaFoldDB" id="A0A3B3RPJ3"/>
<dbReference type="Pfam" id="PF02318">
    <property type="entry name" value="FYVE_2"/>
    <property type="match status" value="1"/>
</dbReference>
<evidence type="ECO:0000313" key="4">
    <source>
        <dbReference type="Ensembl" id="ENSPKIP00000019631.1"/>
    </source>
</evidence>
<evidence type="ECO:0000313" key="5">
    <source>
        <dbReference type="Proteomes" id="UP000261540"/>
    </source>
</evidence>
<keyword evidence="5" id="KW-1185">Reference proteome</keyword>
<reference evidence="4" key="2">
    <citation type="submission" date="2025-09" db="UniProtKB">
        <authorList>
            <consortium name="Ensembl"/>
        </authorList>
    </citation>
    <scope>IDENTIFICATION</scope>
</reference>
<name>A0A3B3RPJ3_9TELE</name>
<dbReference type="GO" id="GO:0003779">
    <property type="term" value="F:actin binding"/>
    <property type="evidence" value="ECO:0007669"/>
    <property type="project" value="TreeGrafter"/>
</dbReference>
<accession>A0A3B3RPJ3</accession>
<evidence type="ECO:0000256" key="1">
    <source>
        <dbReference type="ARBA" id="ARBA00004556"/>
    </source>
</evidence>
<dbReference type="Gene3D" id="6.10.250.3000">
    <property type="match status" value="1"/>
</dbReference>
<protein>
    <submittedName>
        <fullName evidence="4">Synaptotagmin-like 4</fullName>
    </submittedName>
</protein>
<dbReference type="InterPro" id="IPR051745">
    <property type="entry name" value="Intracell_Transport_Effector"/>
</dbReference>
<dbReference type="GO" id="GO:0030864">
    <property type="term" value="C:cortical actin cytoskeleton"/>
    <property type="evidence" value="ECO:0007669"/>
    <property type="project" value="TreeGrafter"/>
</dbReference>
<sequence length="111" mass="12220">MGRGTFLTDSERELILEVLQRDEELRKAEEQRHSPAELACLLQPRVKCSCDSSLSPHPRRRERSCGRCQAALGRLSVGASQCSGCNHRVCSACRSSRPDGSWACSVCAKEA</sequence>
<dbReference type="Ensembl" id="ENSPKIT00000000227.1">
    <property type="protein sequence ID" value="ENSPKIP00000019631.1"/>
    <property type="gene ID" value="ENSPKIG00000004712.1"/>
</dbReference>
<dbReference type="InterPro" id="IPR013083">
    <property type="entry name" value="Znf_RING/FYVE/PHD"/>
</dbReference>
<dbReference type="GeneTree" id="ENSGT00940000159060"/>
<dbReference type="GO" id="GO:0017022">
    <property type="term" value="F:myosin binding"/>
    <property type="evidence" value="ECO:0007669"/>
    <property type="project" value="TreeGrafter"/>
</dbReference>
<dbReference type="GO" id="GO:0048471">
    <property type="term" value="C:perinuclear region of cytoplasm"/>
    <property type="evidence" value="ECO:0007669"/>
    <property type="project" value="UniProtKB-SubCell"/>
</dbReference>
<organism evidence="4 5">
    <name type="scientific">Paramormyrops kingsleyae</name>
    <dbReference type="NCBI Taxonomy" id="1676925"/>
    <lineage>
        <taxon>Eukaryota</taxon>
        <taxon>Metazoa</taxon>
        <taxon>Chordata</taxon>
        <taxon>Craniata</taxon>
        <taxon>Vertebrata</taxon>
        <taxon>Euteleostomi</taxon>
        <taxon>Actinopterygii</taxon>
        <taxon>Neopterygii</taxon>
        <taxon>Teleostei</taxon>
        <taxon>Osteoglossocephala</taxon>
        <taxon>Osteoglossomorpha</taxon>
        <taxon>Osteoglossiformes</taxon>
        <taxon>Mormyridae</taxon>
        <taxon>Paramormyrops</taxon>
    </lineage>
</organism>
<evidence type="ECO:0000259" key="3">
    <source>
        <dbReference type="Pfam" id="PF02318"/>
    </source>
</evidence>
<evidence type="ECO:0000256" key="2">
    <source>
        <dbReference type="ARBA" id="ARBA00022490"/>
    </source>
</evidence>
<dbReference type="SUPFAM" id="SSF57903">
    <property type="entry name" value="FYVE/PHD zinc finger"/>
    <property type="match status" value="1"/>
</dbReference>
<dbReference type="PANTHER" id="PTHR14555:SF6">
    <property type="entry name" value="RAB EFFECTOR MYRIP"/>
    <property type="match status" value="1"/>
</dbReference>
<dbReference type="InterPro" id="IPR041282">
    <property type="entry name" value="FYVE_2"/>
</dbReference>
<dbReference type="InterPro" id="IPR011011">
    <property type="entry name" value="Znf_FYVE_PHD"/>
</dbReference>
<dbReference type="Gene3D" id="3.30.40.10">
    <property type="entry name" value="Zinc/RING finger domain, C3HC4 (zinc finger)"/>
    <property type="match status" value="1"/>
</dbReference>
<comment type="subcellular location">
    <subcellularLocation>
        <location evidence="1">Cytoplasm</location>
        <location evidence="1">Perinuclear region</location>
    </subcellularLocation>
</comment>
<reference evidence="4" key="1">
    <citation type="submission" date="2025-08" db="UniProtKB">
        <authorList>
            <consortium name="Ensembl"/>
        </authorList>
    </citation>
    <scope>IDENTIFICATION</scope>
</reference>
<dbReference type="PANTHER" id="PTHR14555">
    <property type="entry name" value="MYELIN-ASSOCIATED OLIGODENDROCYTIC BASIC PROTEIN MOBP -RELATED"/>
    <property type="match status" value="1"/>
</dbReference>
<keyword evidence="2" id="KW-0963">Cytoplasm</keyword>